<dbReference type="Gene3D" id="1.25.40.10">
    <property type="entry name" value="Tetratricopeptide repeat domain"/>
    <property type="match status" value="2"/>
</dbReference>
<dbReference type="InterPro" id="IPR011990">
    <property type="entry name" value="TPR-like_helical_dom_sf"/>
</dbReference>
<organism evidence="1 2">
    <name type="scientific">Candidatus Nitronauta litoralis</name>
    <dbReference type="NCBI Taxonomy" id="2705533"/>
    <lineage>
        <taxon>Bacteria</taxon>
        <taxon>Pseudomonadati</taxon>
        <taxon>Nitrospinota/Tectimicrobiota group</taxon>
        <taxon>Nitrospinota</taxon>
        <taxon>Nitrospinia</taxon>
        <taxon>Nitrospinales</taxon>
        <taxon>Nitrospinaceae</taxon>
        <taxon>Candidatus Nitronauta</taxon>
    </lineage>
</organism>
<evidence type="ECO:0000313" key="1">
    <source>
        <dbReference type="EMBL" id="QPJ60900.1"/>
    </source>
</evidence>
<reference evidence="1 2" key="1">
    <citation type="submission" date="2020-02" db="EMBL/GenBank/DDBJ databases">
        <title>Genomic and physiological characterization of two novel Nitrospinaceae genera.</title>
        <authorList>
            <person name="Mueller A.J."/>
            <person name="Jung M.-Y."/>
            <person name="Strachan C.R."/>
            <person name="Herbold C.W."/>
            <person name="Kirkegaard R.H."/>
            <person name="Daims H."/>
        </authorList>
    </citation>
    <scope>NUCLEOTIDE SEQUENCE [LARGE SCALE GENOMIC DNA]</scope>
    <source>
        <strain evidence="1">EB</strain>
    </source>
</reference>
<dbReference type="AlphaFoldDB" id="A0A7T0FZ91"/>
<accession>A0A7T0FZ91</accession>
<dbReference type="SUPFAM" id="SSF48452">
    <property type="entry name" value="TPR-like"/>
    <property type="match status" value="1"/>
</dbReference>
<dbReference type="KEGG" id="nli:G3M70_02950"/>
<protein>
    <submittedName>
        <fullName evidence="1">Tetratricopeptide repeat protein</fullName>
    </submittedName>
</protein>
<dbReference type="EMBL" id="CP048685">
    <property type="protein sequence ID" value="QPJ60900.1"/>
    <property type="molecule type" value="Genomic_DNA"/>
</dbReference>
<sequence length="250" mass="28579">MRPNLRKILPLLVVAGVAILIAYTPASAMICNLYKGKSSLDDLQYHKVRFLQVIKKAPDDIQSYCQLSHIHYKIAGKVREQFQELEYEKCIEYADAAIARNPKAGTAYFMKALCLGKRGELNGVWSSLKILDHFEFNMKRAVELNPSLDGGGPYRALGRFYFQLPGLLGGSLKNAIQYLEKAMTYDPENWENLLFLGEAYIEDDRPQQARPLLARFMKVTLNRTQDPKVEARRKHVQELIREIQEETGTP</sequence>
<dbReference type="Proteomes" id="UP000594688">
    <property type="component" value="Chromosome"/>
</dbReference>
<dbReference type="Pfam" id="PF14559">
    <property type="entry name" value="TPR_19"/>
    <property type="match status" value="1"/>
</dbReference>
<gene>
    <name evidence="1" type="ORF">G3M70_02950</name>
</gene>
<evidence type="ECO:0000313" key="2">
    <source>
        <dbReference type="Proteomes" id="UP000594688"/>
    </source>
</evidence>
<name>A0A7T0FZ91_9BACT</name>
<proteinExistence type="predicted"/>